<gene>
    <name evidence="5" type="ORF">ORV05_11590</name>
</gene>
<dbReference type="PROSITE" id="PS50949">
    <property type="entry name" value="HTH_GNTR"/>
    <property type="match status" value="1"/>
</dbReference>
<evidence type="ECO:0000256" key="2">
    <source>
        <dbReference type="ARBA" id="ARBA00023125"/>
    </source>
</evidence>
<name>A0ABY7B8A7_9PSEU</name>
<dbReference type="SMART" id="SM00895">
    <property type="entry name" value="FCD"/>
    <property type="match status" value="1"/>
</dbReference>
<dbReference type="Proteomes" id="UP001163203">
    <property type="component" value="Chromosome"/>
</dbReference>
<keyword evidence="1" id="KW-0805">Transcription regulation</keyword>
<dbReference type="Gene3D" id="1.10.10.10">
    <property type="entry name" value="Winged helix-like DNA-binding domain superfamily/Winged helix DNA-binding domain"/>
    <property type="match status" value="1"/>
</dbReference>
<dbReference type="InterPro" id="IPR000524">
    <property type="entry name" value="Tscrpt_reg_HTH_GntR"/>
</dbReference>
<proteinExistence type="predicted"/>
<dbReference type="Pfam" id="PF00392">
    <property type="entry name" value="GntR"/>
    <property type="match status" value="1"/>
</dbReference>
<dbReference type="EMBL" id="CP113836">
    <property type="protein sequence ID" value="WAL68376.1"/>
    <property type="molecule type" value="Genomic_DNA"/>
</dbReference>
<dbReference type="InterPro" id="IPR011711">
    <property type="entry name" value="GntR_C"/>
</dbReference>
<evidence type="ECO:0000256" key="3">
    <source>
        <dbReference type="ARBA" id="ARBA00023163"/>
    </source>
</evidence>
<dbReference type="PANTHER" id="PTHR43537:SF24">
    <property type="entry name" value="GLUCONATE OPERON TRANSCRIPTIONAL REPRESSOR"/>
    <property type="match status" value="1"/>
</dbReference>
<dbReference type="Gene3D" id="1.20.120.530">
    <property type="entry name" value="GntR ligand-binding domain-like"/>
    <property type="match status" value="1"/>
</dbReference>
<dbReference type="SMART" id="SM00345">
    <property type="entry name" value="HTH_GNTR"/>
    <property type="match status" value="1"/>
</dbReference>
<protein>
    <submittedName>
        <fullName evidence="5">GntR family transcriptional regulator</fullName>
    </submittedName>
</protein>
<evidence type="ECO:0000259" key="4">
    <source>
        <dbReference type="PROSITE" id="PS50949"/>
    </source>
</evidence>
<sequence length="237" mass="26564">MAVTEPGARMNGDYVGRRTSFDTKQQLSEKVAAYVREGIMVGEFRAGEYIRTERLAQELGVSPTPVREALMLLGSEGTVRWEPRRGYRVVPLTPRDVSDLFDVQAFIAGELAARAAEALPDAELDRLEKLQADLEAADRAQLPEEVDRLNFEIHRTINKASDSHRMATLLNLTVSYVPLRFFGTIEGWSSASAHDHAPIFTALRERDTEAARTAMREHIRHIGDLLVSHLKARELLS</sequence>
<dbReference type="InterPro" id="IPR036388">
    <property type="entry name" value="WH-like_DNA-bd_sf"/>
</dbReference>
<dbReference type="Pfam" id="PF07729">
    <property type="entry name" value="FCD"/>
    <property type="match status" value="1"/>
</dbReference>
<evidence type="ECO:0000256" key="1">
    <source>
        <dbReference type="ARBA" id="ARBA00023015"/>
    </source>
</evidence>
<evidence type="ECO:0000313" key="6">
    <source>
        <dbReference type="Proteomes" id="UP001163203"/>
    </source>
</evidence>
<organism evidence="5 6">
    <name type="scientific">Amycolatopsis cynarae</name>
    <dbReference type="NCBI Taxonomy" id="2995223"/>
    <lineage>
        <taxon>Bacteria</taxon>
        <taxon>Bacillati</taxon>
        <taxon>Actinomycetota</taxon>
        <taxon>Actinomycetes</taxon>
        <taxon>Pseudonocardiales</taxon>
        <taxon>Pseudonocardiaceae</taxon>
        <taxon>Amycolatopsis</taxon>
    </lineage>
</organism>
<feature type="domain" description="HTH gntR-type" evidence="4">
    <location>
        <begin position="25"/>
        <end position="92"/>
    </location>
</feature>
<keyword evidence="2" id="KW-0238">DNA-binding</keyword>
<dbReference type="RefSeq" id="WP_268758469.1">
    <property type="nucleotide sequence ID" value="NZ_CP113836.1"/>
</dbReference>
<dbReference type="PANTHER" id="PTHR43537">
    <property type="entry name" value="TRANSCRIPTIONAL REGULATOR, GNTR FAMILY"/>
    <property type="match status" value="1"/>
</dbReference>
<dbReference type="SUPFAM" id="SSF48008">
    <property type="entry name" value="GntR ligand-binding domain-like"/>
    <property type="match status" value="1"/>
</dbReference>
<evidence type="ECO:0000313" key="5">
    <source>
        <dbReference type="EMBL" id="WAL68376.1"/>
    </source>
</evidence>
<dbReference type="InterPro" id="IPR008920">
    <property type="entry name" value="TF_FadR/GntR_C"/>
</dbReference>
<dbReference type="SUPFAM" id="SSF46785">
    <property type="entry name" value="Winged helix' DNA-binding domain"/>
    <property type="match status" value="1"/>
</dbReference>
<dbReference type="InterPro" id="IPR036390">
    <property type="entry name" value="WH_DNA-bd_sf"/>
</dbReference>
<dbReference type="CDD" id="cd07377">
    <property type="entry name" value="WHTH_GntR"/>
    <property type="match status" value="1"/>
</dbReference>
<accession>A0ABY7B8A7</accession>
<keyword evidence="3" id="KW-0804">Transcription</keyword>
<keyword evidence="6" id="KW-1185">Reference proteome</keyword>
<reference evidence="5" key="1">
    <citation type="submission" date="2022-11" db="EMBL/GenBank/DDBJ databases">
        <authorList>
            <person name="Mo P."/>
        </authorList>
    </citation>
    <scope>NUCLEOTIDE SEQUENCE</scope>
    <source>
        <strain evidence="5">HUAS 11-8</strain>
    </source>
</reference>